<comment type="similarity">
    <text evidence="2 8">Belongs to the Mediator complex subunit 21 family.</text>
</comment>
<dbReference type="Gene3D" id="6.10.280.10">
    <property type="entry name" value="Mediator complex, subunit Med21"/>
    <property type="match status" value="1"/>
</dbReference>
<dbReference type="PANTHER" id="PTHR13381">
    <property type="entry name" value="RNA POLYMERASE II HOLOENZYME COMPONENT SRB7"/>
    <property type="match status" value="1"/>
</dbReference>
<evidence type="ECO:0000256" key="1">
    <source>
        <dbReference type="ARBA" id="ARBA00004123"/>
    </source>
</evidence>
<dbReference type="InterPro" id="IPR037212">
    <property type="entry name" value="Med7/Med21-like"/>
</dbReference>
<reference evidence="9" key="1">
    <citation type="submission" date="2022-07" db="EMBL/GenBank/DDBJ databases">
        <title>Phylogenomic reconstructions and comparative analyses of Kickxellomycotina fungi.</title>
        <authorList>
            <person name="Reynolds N.K."/>
            <person name="Stajich J.E."/>
            <person name="Barry K."/>
            <person name="Grigoriev I.V."/>
            <person name="Crous P."/>
            <person name="Smith M.E."/>
        </authorList>
    </citation>
    <scope>NUCLEOTIDE SEQUENCE</scope>
    <source>
        <strain evidence="9">NRRL 3115</strain>
    </source>
</reference>
<evidence type="ECO:0000256" key="8">
    <source>
        <dbReference type="RuleBase" id="RU366036"/>
    </source>
</evidence>
<dbReference type="SUPFAM" id="SSF140718">
    <property type="entry name" value="Mediator hinge subcomplex-like"/>
    <property type="match status" value="1"/>
</dbReference>
<dbReference type="InterPro" id="IPR021384">
    <property type="entry name" value="Mediator_Med21"/>
</dbReference>
<dbReference type="GO" id="GO:0003712">
    <property type="term" value="F:transcription coregulator activity"/>
    <property type="evidence" value="ECO:0007669"/>
    <property type="project" value="TreeGrafter"/>
</dbReference>
<comment type="subunit">
    <text evidence="8">Component of the Mediator complex.</text>
</comment>
<evidence type="ECO:0000313" key="9">
    <source>
        <dbReference type="EMBL" id="KAJ2680102.1"/>
    </source>
</evidence>
<dbReference type="PANTHER" id="PTHR13381:SF0">
    <property type="entry name" value="MEDIATOR OF RNA POLYMERASE II TRANSCRIPTION SUBUNIT 21"/>
    <property type="match status" value="1"/>
</dbReference>
<gene>
    <name evidence="9" type="ORF">GGI25_000991</name>
</gene>
<dbReference type="GO" id="GO:0006357">
    <property type="term" value="P:regulation of transcription by RNA polymerase II"/>
    <property type="evidence" value="ECO:0007669"/>
    <property type="project" value="TreeGrafter"/>
</dbReference>
<keyword evidence="6 8" id="KW-0804">Transcription</keyword>
<protein>
    <recommendedName>
        <fullName evidence="3 8">Mediator of RNA polymerase II transcription subunit 21</fullName>
    </recommendedName>
</protein>
<keyword evidence="5 8" id="KW-0010">Activator</keyword>
<evidence type="ECO:0000256" key="5">
    <source>
        <dbReference type="ARBA" id="ARBA00023159"/>
    </source>
</evidence>
<dbReference type="GO" id="GO:0016592">
    <property type="term" value="C:mediator complex"/>
    <property type="evidence" value="ECO:0007669"/>
    <property type="project" value="UniProtKB-UniRule"/>
</dbReference>
<evidence type="ECO:0000256" key="3">
    <source>
        <dbReference type="ARBA" id="ARBA00019691"/>
    </source>
</evidence>
<dbReference type="Proteomes" id="UP001151518">
    <property type="component" value="Unassembled WGS sequence"/>
</dbReference>
<dbReference type="Pfam" id="PF11221">
    <property type="entry name" value="Med21"/>
    <property type="match status" value="1"/>
</dbReference>
<evidence type="ECO:0000256" key="6">
    <source>
        <dbReference type="ARBA" id="ARBA00023163"/>
    </source>
</evidence>
<dbReference type="EMBL" id="JANBTW010000007">
    <property type="protein sequence ID" value="KAJ2680102.1"/>
    <property type="molecule type" value="Genomic_DNA"/>
</dbReference>
<comment type="function">
    <text evidence="8">Component of the Mediator complex, a coactivator involved in the regulated transcription of nearly all RNA polymerase II-dependent genes. Mediator functions as a bridge to convey information from gene-specific regulatory proteins to the basal RNA polymerase II transcription machinery. Mediator is recruited to promoters by direct interactions with regulatory proteins and serves as a scaffold for the assembly of a functional preinitiation complex with RNA polymerase II and the general transcription factors.</text>
</comment>
<organism evidence="9 10">
    <name type="scientific">Coemansia spiralis</name>
    <dbReference type="NCBI Taxonomy" id="417178"/>
    <lineage>
        <taxon>Eukaryota</taxon>
        <taxon>Fungi</taxon>
        <taxon>Fungi incertae sedis</taxon>
        <taxon>Zoopagomycota</taxon>
        <taxon>Kickxellomycotina</taxon>
        <taxon>Kickxellomycetes</taxon>
        <taxon>Kickxellales</taxon>
        <taxon>Kickxellaceae</taxon>
        <taxon>Coemansia</taxon>
    </lineage>
</organism>
<name>A0A9W8G729_9FUNG</name>
<accession>A0A9W8G729</accession>
<keyword evidence="4 8" id="KW-0805">Transcription regulation</keyword>
<comment type="caution">
    <text evidence="9">The sequence shown here is derived from an EMBL/GenBank/DDBJ whole genome shotgun (WGS) entry which is preliminary data.</text>
</comment>
<keyword evidence="7 8" id="KW-0539">Nucleus</keyword>
<proteinExistence type="inferred from homology"/>
<evidence type="ECO:0000256" key="7">
    <source>
        <dbReference type="ARBA" id="ARBA00023242"/>
    </source>
</evidence>
<comment type="subcellular location">
    <subcellularLocation>
        <location evidence="1 8">Nucleus</location>
    </subcellularLocation>
</comment>
<evidence type="ECO:0000256" key="2">
    <source>
        <dbReference type="ARBA" id="ARBA00005770"/>
    </source>
</evidence>
<dbReference type="OrthoDB" id="526653at2759"/>
<evidence type="ECO:0000256" key="4">
    <source>
        <dbReference type="ARBA" id="ARBA00023015"/>
    </source>
</evidence>
<dbReference type="AlphaFoldDB" id="A0A9W8G729"/>
<sequence>MDTGVTAQAEGVHIDRVTQLQDSIDEQCQMLFNSLGYLHKKAGMVQVTPNIPVTQHNANSASTDEFTARTREIATAICCQAKKIDALIESLPGVSVSESEQEKEFAELSKEDEIAVHNLEEAAKVARSLLDEIAGTLSYIADNAGRQPSQNI</sequence>
<evidence type="ECO:0000313" key="10">
    <source>
        <dbReference type="Proteomes" id="UP001151518"/>
    </source>
</evidence>